<dbReference type="InterPro" id="IPR036322">
    <property type="entry name" value="WD40_repeat_dom_sf"/>
</dbReference>
<dbReference type="AlphaFoldDB" id="A0A9W8AVD1"/>
<keyword evidence="2" id="KW-0677">Repeat</keyword>
<dbReference type="InterPro" id="IPR015943">
    <property type="entry name" value="WD40/YVTN_repeat-like_dom_sf"/>
</dbReference>
<dbReference type="OrthoDB" id="1284551at2759"/>
<accession>A0A9W8AVD1</accession>
<dbReference type="Proteomes" id="UP001150925">
    <property type="component" value="Unassembled WGS sequence"/>
</dbReference>
<evidence type="ECO:0000256" key="2">
    <source>
        <dbReference type="ARBA" id="ARBA00022737"/>
    </source>
</evidence>
<dbReference type="PANTHER" id="PTHR19919">
    <property type="entry name" value="WD REPEAT CONTAINING PROTEIN"/>
    <property type="match status" value="1"/>
</dbReference>
<dbReference type="InterPro" id="IPR045159">
    <property type="entry name" value="DCAF7-like"/>
</dbReference>
<gene>
    <name evidence="5" type="ORF">IWQ62_002622</name>
</gene>
<evidence type="ECO:0000256" key="4">
    <source>
        <dbReference type="SAM" id="MobiDB-lite"/>
    </source>
</evidence>
<feature type="region of interest" description="Disordered" evidence="4">
    <location>
        <begin position="260"/>
        <end position="280"/>
    </location>
</feature>
<feature type="repeat" description="WD" evidence="3">
    <location>
        <begin position="213"/>
        <end position="255"/>
    </location>
</feature>
<evidence type="ECO:0000256" key="1">
    <source>
        <dbReference type="ARBA" id="ARBA00022574"/>
    </source>
</evidence>
<dbReference type="InterPro" id="IPR001680">
    <property type="entry name" value="WD40_rpt"/>
</dbReference>
<organism evidence="5 6">
    <name type="scientific">Dispira parvispora</name>
    <dbReference type="NCBI Taxonomy" id="1520584"/>
    <lineage>
        <taxon>Eukaryota</taxon>
        <taxon>Fungi</taxon>
        <taxon>Fungi incertae sedis</taxon>
        <taxon>Zoopagomycota</taxon>
        <taxon>Kickxellomycotina</taxon>
        <taxon>Dimargaritomycetes</taxon>
        <taxon>Dimargaritales</taxon>
        <taxon>Dimargaritaceae</taxon>
        <taxon>Dispira</taxon>
    </lineage>
</organism>
<keyword evidence="6" id="KW-1185">Reference proteome</keyword>
<evidence type="ECO:0000313" key="5">
    <source>
        <dbReference type="EMBL" id="KAJ1965618.1"/>
    </source>
</evidence>
<reference evidence="5" key="1">
    <citation type="submission" date="2022-07" db="EMBL/GenBank/DDBJ databases">
        <title>Phylogenomic reconstructions and comparative analyses of Kickxellomycotina fungi.</title>
        <authorList>
            <person name="Reynolds N.K."/>
            <person name="Stajich J.E."/>
            <person name="Barry K."/>
            <person name="Grigoriev I.V."/>
            <person name="Crous P."/>
            <person name="Smith M.E."/>
        </authorList>
    </citation>
    <scope>NUCLEOTIDE SEQUENCE</scope>
    <source>
        <strain evidence="5">RSA 1196</strain>
    </source>
</reference>
<dbReference type="EMBL" id="JANBPY010000582">
    <property type="protein sequence ID" value="KAJ1965618.1"/>
    <property type="molecule type" value="Genomic_DNA"/>
</dbReference>
<dbReference type="PROSITE" id="PS50082">
    <property type="entry name" value="WD_REPEATS_2"/>
    <property type="match status" value="2"/>
</dbReference>
<dbReference type="Pfam" id="PF00400">
    <property type="entry name" value="WD40"/>
    <property type="match status" value="2"/>
</dbReference>
<feature type="region of interest" description="Disordered" evidence="4">
    <location>
        <begin position="60"/>
        <end position="97"/>
    </location>
</feature>
<keyword evidence="1 3" id="KW-0853">WD repeat</keyword>
<dbReference type="PROSITE" id="PS00678">
    <property type="entry name" value="WD_REPEATS_1"/>
    <property type="match status" value="1"/>
</dbReference>
<evidence type="ECO:0000256" key="3">
    <source>
        <dbReference type="PROSITE-ProRule" id="PRU00221"/>
    </source>
</evidence>
<dbReference type="Gene3D" id="2.130.10.10">
    <property type="entry name" value="YVTN repeat-like/Quinoprotein amine dehydrogenase"/>
    <property type="match status" value="1"/>
</dbReference>
<comment type="caution">
    <text evidence="5">The sequence shown here is derived from an EMBL/GenBank/DDBJ whole genome shotgun (WGS) entry which is preliminary data.</text>
</comment>
<proteinExistence type="predicted"/>
<protein>
    <recommendedName>
        <fullName evidence="7">WD40 repeat-like protein</fullName>
    </recommendedName>
</protein>
<name>A0A9W8AVD1_9FUNG</name>
<dbReference type="SMART" id="SM00320">
    <property type="entry name" value="WD40"/>
    <property type="match status" value="4"/>
</dbReference>
<evidence type="ECO:0000313" key="6">
    <source>
        <dbReference type="Proteomes" id="UP001150925"/>
    </source>
</evidence>
<feature type="repeat" description="WD" evidence="3">
    <location>
        <begin position="326"/>
        <end position="361"/>
    </location>
</feature>
<dbReference type="SUPFAM" id="SSF50978">
    <property type="entry name" value="WD40 repeat-like"/>
    <property type="match status" value="1"/>
</dbReference>
<dbReference type="PROSITE" id="PS50294">
    <property type="entry name" value="WD_REPEATS_REGION"/>
    <property type="match status" value="1"/>
</dbReference>
<evidence type="ECO:0008006" key="7">
    <source>
        <dbReference type="Google" id="ProtNLM"/>
    </source>
</evidence>
<dbReference type="InterPro" id="IPR019775">
    <property type="entry name" value="WD40_repeat_CS"/>
</dbReference>
<sequence length="418" mass="45256">MTSEDWLPNKEICNYYAPWPVYALDWTKQPHDQSFRLAVGSFLEQSGNKVQVIQYSPHAQSRADSGLHNGRGPELGGIEGTRPNGGDPGVRDGRGGVPTPTNTDFVVLAEADHAYPATKTLWSPNPSLSGDLLATSGDFLRLWEVPRGSSYHDQHQPSNLHLKATLSNSKGDFCAPLTSFDWNEIDVTRLVTCSIDTTCTVWDVSTQQPKTQLIAHDKEVYDVAFSTGSTEVFASVGADGSIRMFDLRALERSTILYEAPPTVTANPNPPPSATGPAGGAVAKVSPPLMRLDFNKKNPNYIATFAMDSSTVQIVDVRVPGLPISELRGHNGSVNSLTWAPHQQNMMCSAGDDLQVLVWDLSRSPLAGGSAVTDIAKHVVDVPSLTYRASAEVSTVSWSRAVPDWVAISFGRTVQTLRV</sequence>